<feature type="domain" description="Core-binding (CB)" evidence="8">
    <location>
        <begin position="64"/>
        <end position="152"/>
    </location>
</feature>
<dbReference type="Pfam" id="PF14659">
    <property type="entry name" value="Phage_int_SAM_3"/>
    <property type="match status" value="1"/>
</dbReference>
<evidence type="ECO:0000256" key="4">
    <source>
        <dbReference type="ARBA" id="ARBA00023125"/>
    </source>
</evidence>
<dbReference type="InterPro" id="IPR044068">
    <property type="entry name" value="CB"/>
</dbReference>
<dbReference type="GO" id="GO:0006310">
    <property type="term" value="P:DNA recombination"/>
    <property type="evidence" value="ECO:0007669"/>
    <property type="project" value="UniProtKB-KW"/>
</dbReference>
<comment type="similarity">
    <text evidence="2">Belongs to the 'phage' integrase family.</text>
</comment>
<dbReference type="InterPro" id="IPR011010">
    <property type="entry name" value="DNA_brk_join_enz"/>
</dbReference>
<dbReference type="AlphaFoldDB" id="A0A2A7BGB2"/>
<dbReference type="Gene3D" id="1.10.150.130">
    <property type="match status" value="1"/>
</dbReference>
<keyword evidence="4 6" id="KW-0238">DNA-binding</keyword>
<dbReference type="InterPro" id="IPR013762">
    <property type="entry name" value="Integrase-like_cat_sf"/>
</dbReference>
<dbReference type="CDD" id="cd01189">
    <property type="entry name" value="INT_ICEBs1_C_like"/>
    <property type="match status" value="1"/>
</dbReference>
<comment type="caution">
    <text evidence="9">The sequence shown here is derived from an EMBL/GenBank/DDBJ whole genome shotgun (WGS) entry which is preliminary data.</text>
</comment>
<dbReference type="InterPro" id="IPR002104">
    <property type="entry name" value="Integrase_catalytic"/>
</dbReference>
<evidence type="ECO:0000256" key="5">
    <source>
        <dbReference type="ARBA" id="ARBA00023172"/>
    </source>
</evidence>
<dbReference type="InterPro" id="IPR050090">
    <property type="entry name" value="Tyrosine_recombinase_XerCD"/>
</dbReference>
<dbReference type="PROSITE" id="PS51898">
    <property type="entry name" value="TYR_RECOMBINASE"/>
    <property type="match status" value="1"/>
</dbReference>
<comment type="function">
    <text evidence="1">Site-specific tyrosine recombinase, which acts by catalyzing the cutting and rejoining of the recombining DNA molecules.</text>
</comment>
<evidence type="ECO:0000259" key="8">
    <source>
        <dbReference type="PROSITE" id="PS51900"/>
    </source>
</evidence>
<evidence type="ECO:0000313" key="10">
    <source>
        <dbReference type="Proteomes" id="UP000220438"/>
    </source>
</evidence>
<evidence type="ECO:0000259" key="7">
    <source>
        <dbReference type="PROSITE" id="PS51898"/>
    </source>
</evidence>
<dbReference type="SUPFAM" id="SSF56349">
    <property type="entry name" value="DNA breaking-rejoining enzymes"/>
    <property type="match status" value="1"/>
</dbReference>
<sequence>MAKRGENIHKRKDGRWEGRYIKGRTAEGKPVWGYLYGYAYSEVREELIKQKALSGFYQLSGKSMHFSELAALWLTALRQSVKESTYAHYRYTLHKYFLPVLGSLPVSSVTDSLLERLFLQILSPSDRSHKPLGASSAQECLGMLRRICKYAAHLHLMPPIEICVKLPHTQKPEPQPLTRTEQDSLREFLLSEPTTRKIGMLLQMELGLRIGEVCGLQWGDFDFDEGTVIIRRTVCRICCGNGHTKVVIQTPKTQHSNRELPLPKPLLRTLRKLHRKYSDTTWFLSGNEERPVEPRCYRKSIQCYLKQARIRKIHPHVLRHTFATTCLQAGCDIKTLSELLGHSNATITLQRYVHSDLNRKRQELERITRWLHKGSYRSRPLKQTA</sequence>
<feature type="domain" description="Tyr recombinase" evidence="7">
    <location>
        <begin position="172"/>
        <end position="365"/>
    </location>
</feature>
<evidence type="ECO:0000256" key="6">
    <source>
        <dbReference type="PROSITE-ProRule" id="PRU01248"/>
    </source>
</evidence>
<dbReference type="EMBL" id="NOUW01000007">
    <property type="protein sequence ID" value="PDX90434.1"/>
    <property type="molecule type" value="Genomic_DNA"/>
</dbReference>
<protein>
    <submittedName>
        <fullName evidence="9">Site-specific integrase</fullName>
    </submittedName>
</protein>
<evidence type="ECO:0000256" key="3">
    <source>
        <dbReference type="ARBA" id="ARBA00022908"/>
    </source>
</evidence>
<dbReference type="GO" id="GO:0003677">
    <property type="term" value="F:DNA binding"/>
    <property type="evidence" value="ECO:0007669"/>
    <property type="project" value="UniProtKB-UniRule"/>
</dbReference>
<dbReference type="PANTHER" id="PTHR30349:SF41">
    <property type="entry name" value="INTEGRASE_RECOMBINASE PROTEIN MJ0367-RELATED"/>
    <property type="match status" value="1"/>
</dbReference>
<organism evidence="9 10">
    <name type="scientific">Faecalibacterium prausnitzii</name>
    <dbReference type="NCBI Taxonomy" id="853"/>
    <lineage>
        <taxon>Bacteria</taxon>
        <taxon>Bacillati</taxon>
        <taxon>Bacillota</taxon>
        <taxon>Clostridia</taxon>
        <taxon>Eubacteriales</taxon>
        <taxon>Oscillospiraceae</taxon>
        <taxon>Faecalibacterium</taxon>
    </lineage>
</organism>
<dbReference type="PROSITE" id="PS51900">
    <property type="entry name" value="CB"/>
    <property type="match status" value="1"/>
</dbReference>
<keyword evidence="3" id="KW-0229">DNA integration</keyword>
<dbReference type="GO" id="GO:0015074">
    <property type="term" value="P:DNA integration"/>
    <property type="evidence" value="ECO:0007669"/>
    <property type="project" value="UniProtKB-KW"/>
</dbReference>
<evidence type="ECO:0000256" key="2">
    <source>
        <dbReference type="ARBA" id="ARBA00008857"/>
    </source>
</evidence>
<dbReference type="InterPro" id="IPR010998">
    <property type="entry name" value="Integrase_recombinase_N"/>
</dbReference>
<dbReference type="PANTHER" id="PTHR30349">
    <property type="entry name" value="PHAGE INTEGRASE-RELATED"/>
    <property type="match status" value="1"/>
</dbReference>
<evidence type="ECO:0000256" key="1">
    <source>
        <dbReference type="ARBA" id="ARBA00003283"/>
    </source>
</evidence>
<dbReference type="RefSeq" id="WP_097770063.1">
    <property type="nucleotide sequence ID" value="NZ_CP065380.1"/>
</dbReference>
<proteinExistence type="inferred from homology"/>
<dbReference type="InterPro" id="IPR004107">
    <property type="entry name" value="Integrase_SAM-like_N"/>
</dbReference>
<keyword evidence="5" id="KW-0233">DNA recombination</keyword>
<dbReference type="Proteomes" id="UP000220438">
    <property type="component" value="Unassembled WGS sequence"/>
</dbReference>
<name>A0A2A7BGB2_9FIRM</name>
<evidence type="ECO:0000313" key="9">
    <source>
        <dbReference type="EMBL" id="PDX90434.1"/>
    </source>
</evidence>
<accession>A0A2A7BGB2</accession>
<reference evidence="9 10" key="1">
    <citation type="journal article" date="2017" name="Front. Microbiol.">
        <title>New Insights into the Diversity of the Genus Faecalibacterium.</title>
        <authorList>
            <person name="Benevides L."/>
            <person name="Burman S."/>
            <person name="Martin R."/>
            <person name="Robert V."/>
            <person name="Thomas M."/>
            <person name="Miquel S."/>
            <person name="Chain F."/>
            <person name="Sokol H."/>
            <person name="Bermudez-Humaran L.G."/>
            <person name="Morrison M."/>
            <person name="Langella P."/>
            <person name="Azevedo V.A."/>
            <person name="Chatel J.M."/>
            <person name="Soares S."/>
        </authorList>
    </citation>
    <scope>NUCLEOTIDE SEQUENCE [LARGE SCALE GENOMIC DNA]</scope>
    <source>
        <strain evidence="9 10">AHMP21</strain>
    </source>
</reference>
<dbReference type="Pfam" id="PF00589">
    <property type="entry name" value="Phage_integrase"/>
    <property type="match status" value="1"/>
</dbReference>
<dbReference type="Gene3D" id="1.10.443.10">
    <property type="entry name" value="Intergrase catalytic core"/>
    <property type="match status" value="1"/>
</dbReference>
<gene>
    <name evidence="9" type="ORF">CHR61_02050</name>
</gene>